<comment type="cofactor">
    <cofactor evidence="9">
        <name>Zn(2+)</name>
        <dbReference type="ChEBI" id="CHEBI:29105"/>
    </cofactor>
    <text evidence="9">Binds 1 zinc ion per subunit.</text>
</comment>
<keyword evidence="3 9" id="KW-0637">Prenyltransferase</keyword>
<proteinExistence type="inferred from homology"/>
<dbReference type="AlphaFoldDB" id="A0A0R3RRV7"/>
<evidence type="ECO:0000256" key="3">
    <source>
        <dbReference type="ARBA" id="ARBA00022602"/>
    </source>
</evidence>
<dbReference type="CDD" id="cd02894">
    <property type="entry name" value="GGTase-II"/>
    <property type="match status" value="1"/>
</dbReference>
<keyword evidence="6" id="KW-0677">Repeat</keyword>
<dbReference type="EC" id="2.5.1.60" evidence="9"/>
<accession>A0A0R3RRV7</accession>
<dbReference type="GO" id="GO:0072657">
    <property type="term" value="P:protein localization to membrane"/>
    <property type="evidence" value="ECO:0007669"/>
    <property type="project" value="UniProtKB-ARBA"/>
</dbReference>
<dbReference type="WBParaSite" id="EEL_0000450501-mRNA-1">
    <property type="protein sequence ID" value="EEL_0000450501-mRNA-1"/>
    <property type="gene ID" value="EEL_0000450501"/>
</dbReference>
<dbReference type="Proteomes" id="UP000050640">
    <property type="component" value="Unplaced"/>
</dbReference>
<dbReference type="GO" id="GO:0004663">
    <property type="term" value="F:Rab geranylgeranyltransferase activity"/>
    <property type="evidence" value="ECO:0007669"/>
    <property type="project" value="UniProtKB-UniRule"/>
</dbReference>
<evidence type="ECO:0000256" key="6">
    <source>
        <dbReference type="ARBA" id="ARBA00022737"/>
    </source>
</evidence>
<keyword evidence="7 9" id="KW-0862">Zinc</keyword>
<dbReference type="PANTHER" id="PTHR11774">
    <property type="entry name" value="GERANYLGERANYL TRANSFERASE TYPE BETA SUBUNIT"/>
    <property type="match status" value="1"/>
</dbReference>
<keyword evidence="11" id="KW-1185">Reference proteome</keyword>
<dbReference type="InterPro" id="IPR008930">
    <property type="entry name" value="Terpenoid_cyclase/PrenylTrfase"/>
</dbReference>
<comment type="similarity">
    <text evidence="1 9">Belongs to the protein prenyltransferase subunit beta family.</text>
</comment>
<sequence>MNVFLDYCRKDVDIKDATSELLLTKHLDFIMHYVNNKESYENVTTEYLRMSGMYWCLQAMDIMGYLHKVDANEIANCVKRCQKPTGGFAPAEQHDEHLLYTLSAVQIMVMLRKVDEIDTDAVARYVTSLQNEDGSFYGDECDEIDTRFSFCALATLHLIGRLENSINVEKAIDFIFLCYNFDGGFGRKPGSESHAGQVYCCLGSLAIVDCLEMIDVDRTTRWLAERQCRSGGLNGRPEKLPDVCYSWWVLASLKILGRLHWIDNKSMIKYILACQDKEGGIADRPGDVADPFHTLFGLAGLSLLGNHSKILAAVDPVFCMGKKCLDDLSIC</sequence>
<dbReference type="InterPro" id="IPR001330">
    <property type="entry name" value="Prenyltrans"/>
</dbReference>
<evidence type="ECO:0000256" key="2">
    <source>
        <dbReference type="ARBA" id="ARBA00011355"/>
    </source>
</evidence>
<evidence type="ECO:0000313" key="11">
    <source>
        <dbReference type="Proteomes" id="UP000050640"/>
    </source>
</evidence>
<dbReference type="InterPro" id="IPR026873">
    <property type="entry name" value="Ptb1"/>
</dbReference>
<dbReference type="GO" id="GO:0005968">
    <property type="term" value="C:Rab-protein geranylgeranyltransferase complex"/>
    <property type="evidence" value="ECO:0007669"/>
    <property type="project" value="UniProtKB-UniRule"/>
</dbReference>
<reference evidence="12" key="1">
    <citation type="submission" date="2017-02" db="UniProtKB">
        <authorList>
            <consortium name="WormBaseParasite"/>
        </authorList>
    </citation>
    <scope>IDENTIFICATION</scope>
</reference>
<dbReference type="InterPro" id="IPR045089">
    <property type="entry name" value="PGGT1B-like"/>
</dbReference>
<keyword evidence="4 9" id="KW-0808">Transferase</keyword>
<evidence type="ECO:0000256" key="8">
    <source>
        <dbReference type="ARBA" id="ARBA00047658"/>
    </source>
</evidence>
<name>A0A0R3RRV7_9BILA</name>
<protein>
    <recommendedName>
        <fullName evidence="9">Geranylgeranyl transferase type-2 subunit beta</fullName>
        <ecNumber evidence="9">2.5.1.60</ecNumber>
    </recommendedName>
</protein>
<feature type="domain" description="Prenyltransferase alpha-alpha toroid" evidence="10">
    <location>
        <begin position="22"/>
        <end position="320"/>
    </location>
</feature>
<evidence type="ECO:0000259" key="10">
    <source>
        <dbReference type="Pfam" id="PF00432"/>
    </source>
</evidence>
<evidence type="ECO:0000256" key="4">
    <source>
        <dbReference type="ARBA" id="ARBA00022679"/>
    </source>
</evidence>
<dbReference type="FunFam" id="1.50.10.20:FF:000012">
    <property type="entry name" value="Geranylgeranyl transferase type-2 subunit beta"/>
    <property type="match status" value="1"/>
</dbReference>
<evidence type="ECO:0000313" key="12">
    <source>
        <dbReference type="WBParaSite" id="EEL_0000450501-mRNA-1"/>
    </source>
</evidence>
<keyword evidence="5 9" id="KW-0479">Metal-binding</keyword>
<comment type="function">
    <text evidence="9">Catalyzes the transfer of a geranylgeranyl moiety from geranylgeranyl diphosphate to both cysteines of proteins with the C-terminal sequence -XXCC, -XCXC and -CCXX.</text>
</comment>
<dbReference type="SUPFAM" id="SSF48239">
    <property type="entry name" value="Terpenoid cyclases/Protein prenyltransferases"/>
    <property type="match status" value="1"/>
</dbReference>
<dbReference type="PANTHER" id="PTHR11774:SF11">
    <property type="entry name" value="GERANYLGERANYL TRANSFERASE TYPE-2 SUBUNIT BETA"/>
    <property type="match status" value="1"/>
</dbReference>
<comment type="catalytic activity">
    <reaction evidence="8 9">
        <text>geranylgeranyl diphosphate + L-cysteinyl-[protein] = S-geranylgeranyl-L-cysteinyl-[protein] + diphosphate</text>
        <dbReference type="Rhea" id="RHEA:21240"/>
        <dbReference type="Rhea" id="RHEA-COMP:10131"/>
        <dbReference type="Rhea" id="RHEA-COMP:11537"/>
        <dbReference type="ChEBI" id="CHEBI:29950"/>
        <dbReference type="ChEBI" id="CHEBI:33019"/>
        <dbReference type="ChEBI" id="CHEBI:57533"/>
        <dbReference type="ChEBI" id="CHEBI:86021"/>
        <dbReference type="EC" id="2.5.1.60"/>
    </reaction>
</comment>
<evidence type="ECO:0000256" key="7">
    <source>
        <dbReference type="ARBA" id="ARBA00022833"/>
    </source>
</evidence>
<evidence type="ECO:0000256" key="9">
    <source>
        <dbReference type="RuleBase" id="RU365076"/>
    </source>
</evidence>
<evidence type="ECO:0000256" key="5">
    <source>
        <dbReference type="ARBA" id="ARBA00022723"/>
    </source>
</evidence>
<organism evidence="11 12">
    <name type="scientific">Elaeophora elaphi</name>
    <dbReference type="NCBI Taxonomy" id="1147741"/>
    <lineage>
        <taxon>Eukaryota</taxon>
        <taxon>Metazoa</taxon>
        <taxon>Ecdysozoa</taxon>
        <taxon>Nematoda</taxon>
        <taxon>Chromadorea</taxon>
        <taxon>Rhabditida</taxon>
        <taxon>Spirurina</taxon>
        <taxon>Spiruromorpha</taxon>
        <taxon>Filarioidea</taxon>
        <taxon>Onchocercidae</taxon>
        <taxon>Elaeophora</taxon>
    </lineage>
</organism>
<dbReference type="Pfam" id="PF00432">
    <property type="entry name" value="Prenyltrans"/>
    <property type="match status" value="1"/>
</dbReference>
<dbReference type="Gene3D" id="1.50.10.20">
    <property type="match status" value="1"/>
</dbReference>
<dbReference type="GO" id="GO:0046872">
    <property type="term" value="F:metal ion binding"/>
    <property type="evidence" value="ECO:0007669"/>
    <property type="project" value="UniProtKB-KW"/>
</dbReference>
<comment type="subunit">
    <text evidence="2">Heterodimer of an alpha and a beta subunit.</text>
</comment>
<evidence type="ECO:0000256" key="1">
    <source>
        <dbReference type="ARBA" id="ARBA00010497"/>
    </source>
</evidence>
<dbReference type="STRING" id="1147741.A0A0R3RRV7"/>